<name>A0A450VGK8_9GAMM</name>
<dbReference type="AlphaFoldDB" id="A0A450VGK8"/>
<dbReference type="EMBL" id="CAADFI010000387">
    <property type="protein sequence ID" value="VFK03880.1"/>
    <property type="molecule type" value="Genomic_DNA"/>
</dbReference>
<dbReference type="EMBL" id="CAADFJ010000382">
    <property type="protein sequence ID" value="VFK06891.1"/>
    <property type="molecule type" value="Genomic_DNA"/>
</dbReference>
<gene>
    <name evidence="3" type="ORF">BECKH772A_GA0070896_103672</name>
    <name evidence="2" type="ORF">BECKH772B_GA0070898_103872</name>
    <name evidence="4" type="ORF">BECKH772C_GA0070978_103822</name>
</gene>
<dbReference type="EMBL" id="CAADFG010000367">
    <property type="protein sequence ID" value="VFK03936.1"/>
    <property type="molecule type" value="Genomic_DNA"/>
</dbReference>
<feature type="domain" description="DUF397" evidence="1">
    <location>
        <begin position="7"/>
        <end position="59"/>
    </location>
</feature>
<reference evidence="2" key="1">
    <citation type="submission" date="2019-02" db="EMBL/GenBank/DDBJ databases">
        <authorList>
            <person name="Gruber-Vodicka R. H."/>
            <person name="Seah K. B. B."/>
        </authorList>
    </citation>
    <scope>NUCLEOTIDE SEQUENCE</scope>
    <source>
        <strain evidence="4">BECK_SA2B12</strain>
        <strain evidence="3">BECK_SA2B15</strain>
        <strain evidence="2">BECK_SA2B20</strain>
    </source>
</reference>
<protein>
    <recommendedName>
        <fullName evidence="1">DUF397 domain-containing protein</fullName>
    </recommendedName>
</protein>
<organism evidence="2">
    <name type="scientific">Candidatus Kentrum eta</name>
    <dbReference type="NCBI Taxonomy" id="2126337"/>
    <lineage>
        <taxon>Bacteria</taxon>
        <taxon>Pseudomonadati</taxon>
        <taxon>Pseudomonadota</taxon>
        <taxon>Gammaproteobacteria</taxon>
        <taxon>Candidatus Kentrum</taxon>
    </lineage>
</organism>
<evidence type="ECO:0000313" key="3">
    <source>
        <dbReference type="EMBL" id="VFK03936.1"/>
    </source>
</evidence>
<dbReference type="InterPro" id="IPR007278">
    <property type="entry name" value="DUF397"/>
</dbReference>
<evidence type="ECO:0000259" key="1">
    <source>
        <dbReference type="Pfam" id="PF04149"/>
    </source>
</evidence>
<dbReference type="Pfam" id="PF04149">
    <property type="entry name" value="DUF397"/>
    <property type="match status" value="1"/>
</dbReference>
<evidence type="ECO:0000313" key="4">
    <source>
        <dbReference type="EMBL" id="VFK06891.1"/>
    </source>
</evidence>
<evidence type="ECO:0000313" key="2">
    <source>
        <dbReference type="EMBL" id="VFK03880.1"/>
    </source>
</evidence>
<proteinExistence type="predicted"/>
<sequence length="69" mass="8104">MTTNKHFKKSSFSFEREMYARCIDVCILSDKVNVRHSKNPSVELEFRLGEWSAFIMGVKNSEFDLVEKI</sequence>
<accession>A0A450VGK8</accession>